<evidence type="ECO:0000256" key="6">
    <source>
        <dbReference type="ARBA" id="ARBA00023242"/>
    </source>
</evidence>
<keyword evidence="5" id="KW-0508">mRNA splicing</keyword>
<organism evidence="8 9">
    <name type="scientific">Dendrobium chrysotoxum</name>
    <name type="common">Orchid</name>
    <dbReference type="NCBI Taxonomy" id="161865"/>
    <lineage>
        <taxon>Eukaryota</taxon>
        <taxon>Viridiplantae</taxon>
        <taxon>Streptophyta</taxon>
        <taxon>Embryophyta</taxon>
        <taxon>Tracheophyta</taxon>
        <taxon>Spermatophyta</taxon>
        <taxon>Magnoliopsida</taxon>
        <taxon>Liliopsida</taxon>
        <taxon>Asparagales</taxon>
        <taxon>Orchidaceae</taxon>
        <taxon>Epidendroideae</taxon>
        <taxon>Malaxideae</taxon>
        <taxon>Dendrobiinae</taxon>
        <taxon>Dendrobium</taxon>
    </lineage>
</organism>
<dbReference type="PANTHER" id="PTHR13264">
    <property type="entry name" value="GCIP-INTERACTING PROTEIN P29"/>
    <property type="match status" value="1"/>
</dbReference>
<dbReference type="GO" id="GO:0071014">
    <property type="term" value="C:post-mRNA release spliceosomal complex"/>
    <property type="evidence" value="ECO:0007669"/>
    <property type="project" value="TreeGrafter"/>
</dbReference>
<evidence type="ECO:0000256" key="1">
    <source>
        <dbReference type="ARBA" id="ARBA00004123"/>
    </source>
</evidence>
<dbReference type="GO" id="GO:0071013">
    <property type="term" value="C:catalytic step 2 spliceosome"/>
    <property type="evidence" value="ECO:0007669"/>
    <property type="project" value="TreeGrafter"/>
</dbReference>
<evidence type="ECO:0000256" key="7">
    <source>
        <dbReference type="SAM" id="MobiDB-lite"/>
    </source>
</evidence>
<evidence type="ECO:0000313" key="9">
    <source>
        <dbReference type="Proteomes" id="UP000775213"/>
    </source>
</evidence>
<comment type="similarity">
    <text evidence="2">Belongs to the SYF2 family.</text>
</comment>
<feature type="region of interest" description="Disordered" evidence="7">
    <location>
        <begin position="354"/>
        <end position="375"/>
    </location>
</feature>
<keyword evidence="9" id="KW-1185">Reference proteome</keyword>
<accession>A0AAV7G2G2</accession>
<feature type="compositionally biased region" description="Basic and acidic residues" evidence="7">
    <location>
        <begin position="354"/>
        <end position="371"/>
    </location>
</feature>
<comment type="caution">
    <text evidence="8">The sequence shown here is derived from an EMBL/GenBank/DDBJ whole genome shotgun (WGS) entry which is preliminary data.</text>
</comment>
<sequence length="467" mass="52894">MEKGQSFGSADELQERRKKKGALPLAVFLSFNDRDVNPQCPNARNPYHKCGWHCLDKIPGVNMLLDLERSGGSSSEWEKMSEKKVLNPSCPNASNPYHKCADYCFAKITGKPQDAVKEPGKNKGVVITGDESAVNPNCKNASNPYHRCSKFCFENSPVSELRKGVLKPNEQKLVRTADRVVNPECKYASNPYHVCSEYCLQKAPERVQAGKAMNPKNLKERKKIVNTTERTGVNPNCRFASNPYHKCSEYCFQNVAQRDISDGEFTCFSYYNKSMLWLNPKERKQLMMQGEELGNQSVKRLQIRITNVLITAFKRSYETTQLWKASHLAFPITRIFFTIFSVIAAPIKEKNSGQLKERKADHRMTEPRSLDSDGMEATCINHNHTDSSKGITIHIGTNESESVFVKDEKEASMIELLDSQPLRIDAAELFKEWAKYCSLKATEDNEAKTEKTAQSVIYNLNFVIAKS</sequence>
<dbReference type="InterPro" id="IPR013260">
    <property type="entry name" value="mRNA_splic_SYF2"/>
</dbReference>
<comment type="subcellular location">
    <subcellularLocation>
        <location evidence="1">Nucleus</location>
    </subcellularLocation>
</comment>
<keyword evidence="4" id="KW-0747">Spliceosome</keyword>
<dbReference type="GO" id="GO:0006397">
    <property type="term" value="P:mRNA processing"/>
    <property type="evidence" value="ECO:0007669"/>
    <property type="project" value="UniProtKB-KW"/>
</dbReference>
<gene>
    <name evidence="8" type="ORF">IEQ34_014222</name>
</gene>
<evidence type="ECO:0000256" key="4">
    <source>
        <dbReference type="ARBA" id="ARBA00022728"/>
    </source>
</evidence>
<evidence type="ECO:0000256" key="5">
    <source>
        <dbReference type="ARBA" id="ARBA00023187"/>
    </source>
</evidence>
<evidence type="ECO:0000256" key="3">
    <source>
        <dbReference type="ARBA" id="ARBA00022664"/>
    </source>
</evidence>
<reference evidence="8 9" key="1">
    <citation type="journal article" date="2021" name="Hortic Res">
        <title>Chromosome-scale assembly of the Dendrobium chrysotoxum genome enhances the understanding of orchid evolution.</title>
        <authorList>
            <person name="Zhang Y."/>
            <person name="Zhang G.Q."/>
            <person name="Zhang D."/>
            <person name="Liu X.D."/>
            <person name="Xu X.Y."/>
            <person name="Sun W.H."/>
            <person name="Yu X."/>
            <person name="Zhu X."/>
            <person name="Wang Z.W."/>
            <person name="Zhao X."/>
            <person name="Zhong W.Y."/>
            <person name="Chen H."/>
            <person name="Yin W.L."/>
            <person name="Huang T."/>
            <person name="Niu S.C."/>
            <person name="Liu Z.J."/>
        </authorList>
    </citation>
    <scope>NUCLEOTIDE SEQUENCE [LARGE SCALE GENOMIC DNA]</scope>
    <source>
        <strain evidence="8">Lindl</strain>
    </source>
</reference>
<evidence type="ECO:0000256" key="2">
    <source>
        <dbReference type="ARBA" id="ARBA00010028"/>
    </source>
</evidence>
<keyword evidence="3" id="KW-0507">mRNA processing</keyword>
<dbReference type="Proteomes" id="UP000775213">
    <property type="component" value="Unassembled WGS sequence"/>
</dbReference>
<dbReference type="EMBL" id="JAGFBR010000013">
    <property type="protein sequence ID" value="KAH0456315.1"/>
    <property type="molecule type" value="Genomic_DNA"/>
</dbReference>
<dbReference type="GO" id="GO:0000974">
    <property type="term" value="C:Prp19 complex"/>
    <property type="evidence" value="ECO:0007669"/>
    <property type="project" value="TreeGrafter"/>
</dbReference>
<name>A0AAV7G2G2_DENCH</name>
<protein>
    <submittedName>
        <fullName evidence="8">Uncharacterized protein</fullName>
    </submittedName>
</protein>
<dbReference type="PANTHER" id="PTHR13264:SF5">
    <property type="entry name" value="PRE-MRNA-SPLICING FACTOR SYF2"/>
    <property type="match status" value="1"/>
</dbReference>
<evidence type="ECO:0000313" key="8">
    <source>
        <dbReference type="EMBL" id="KAH0456315.1"/>
    </source>
</evidence>
<dbReference type="GO" id="GO:0008380">
    <property type="term" value="P:RNA splicing"/>
    <property type="evidence" value="ECO:0007669"/>
    <property type="project" value="UniProtKB-KW"/>
</dbReference>
<dbReference type="AlphaFoldDB" id="A0AAV7G2G2"/>
<proteinExistence type="inferred from homology"/>
<keyword evidence="6" id="KW-0539">Nucleus</keyword>